<evidence type="ECO:0000313" key="3">
    <source>
        <dbReference type="Proteomes" id="UP000316624"/>
    </source>
</evidence>
<name>A0A562KKY7_SPHWJ</name>
<dbReference type="SMART" id="SM00530">
    <property type="entry name" value="HTH_XRE"/>
    <property type="match status" value="1"/>
</dbReference>
<evidence type="ECO:0000313" key="2">
    <source>
        <dbReference type="EMBL" id="TWH96032.1"/>
    </source>
</evidence>
<dbReference type="Proteomes" id="UP000316624">
    <property type="component" value="Unassembled WGS sequence"/>
</dbReference>
<gene>
    <name evidence="2" type="ORF">IQ35_01121</name>
</gene>
<accession>A0A562KKY7</accession>
<feature type="domain" description="HTH cro/C1-type" evidence="1">
    <location>
        <begin position="15"/>
        <end position="77"/>
    </location>
</feature>
<dbReference type="InterPro" id="IPR010982">
    <property type="entry name" value="Lambda_DNA-bd_dom_sf"/>
</dbReference>
<dbReference type="CDD" id="cd00093">
    <property type="entry name" value="HTH_XRE"/>
    <property type="match status" value="1"/>
</dbReference>
<proteinExistence type="predicted"/>
<dbReference type="SUPFAM" id="SSF47413">
    <property type="entry name" value="lambda repressor-like DNA-binding domains"/>
    <property type="match status" value="1"/>
</dbReference>
<dbReference type="InterPro" id="IPR001387">
    <property type="entry name" value="Cro/C1-type_HTH"/>
</dbReference>
<organism evidence="2 3">
    <name type="scientific">Sphingobium wenxiniae (strain DSM 21828 / CGMCC 1.7748 / JZ-1)</name>
    <dbReference type="NCBI Taxonomy" id="595605"/>
    <lineage>
        <taxon>Bacteria</taxon>
        <taxon>Pseudomonadati</taxon>
        <taxon>Pseudomonadota</taxon>
        <taxon>Alphaproteobacteria</taxon>
        <taxon>Sphingomonadales</taxon>
        <taxon>Sphingomonadaceae</taxon>
        <taxon>Sphingobium</taxon>
    </lineage>
</organism>
<evidence type="ECO:0000259" key="1">
    <source>
        <dbReference type="PROSITE" id="PS50943"/>
    </source>
</evidence>
<dbReference type="PROSITE" id="PS50943">
    <property type="entry name" value="HTH_CROC1"/>
    <property type="match status" value="1"/>
</dbReference>
<sequence length="137" mass="14605">MLPGKIRMMTPGTYIAKRRQAAGLSIDDVAAMVSTSPRLGVIDRRAWIERIEQDVASISYDVAATLADAFPLSLHVLKQLIDLRSFGQCSGPEPSLCIHCGCSDRDPCIDPETHAACGWAAGDICTSCTGKDSSHAA</sequence>
<dbReference type="AlphaFoldDB" id="A0A562KKY7"/>
<dbReference type="Gene3D" id="1.10.260.40">
    <property type="entry name" value="lambda repressor-like DNA-binding domains"/>
    <property type="match status" value="1"/>
</dbReference>
<dbReference type="GO" id="GO:0003677">
    <property type="term" value="F:DNA binding"/>
    <property type="evidence" value="ECO:0007669"/>
    <property type="project" value="InterPro"/>
</dbReference>
<protein>
    <recommendedName>
        <fullName evidence="1">HTH cro/C1-type domain-containing protein</fullName>
    </recommendedName>
</protein>
<dbReference type="EMBL" id="VLKK01000003">
    <property type="protein sequence ID" value="TWH96032.1"/>
    <property type="molecule type" value="Genomic_DNA"/>
</dbReference>
<reference evidence="2 3" key="1">
    <citation type="journal article" date="2015" name="Stand. Genomic Sci.">
        <title>Genomic Encyclopedia of Bacterial and Archaeal Type Strains, Phase III: the genomes of soil and plant-associated and newly described type strains.</title>
        <authorList>
            <person name="Whitman W.B."/>
            <person name="Woyke T."/>
            <person name="Klenk H.P."/>
            <person name="Zhou Y."/>
            <person name="Lilburn T.G."/>
            <person name="Beck B.J."/>
            <person name="De Vos P."/>
            <person name="Vandamme P."/>
            <person name="Eisen J.A."/>
            <person name="Garrity G."/>
            <person name="Hugenholtz P."/>
            <person name="Kyrpides N.C."/>
        </authorList>
    </citation>
    <scope>NUCLEOTIDE SEQUENCE [LARGE SCALE GENOMIC DNA]</scope>
    <source>
        <strain evidence="2 3">CGMCC 1.7748</strain>
    </source>
</reference>
<comment type="caution">
    <text evidence="2">The sequence shown here is derived from an EMBL/GenBank/DDBJ whole genome shotgun (WGS) entry which is preliminary data.</text>
</comment>
<keyword evidence="3" id="KW-1185">Reference proteome</keyword>